<dbReference type="PANTHER" id="PTHR21049:SF0">
    <property type="entry name" value="DOLICHYL-DIPHOSPHOOLIGOSACCHARIDE--PROTEIN GLYCOSYLTRANSFERASE SUBUNIT 1"/>
    <property type="match status" value="1"/>
</dbReference>
<keyword evidence="10 11" id="KW-0472">Membrane</keyword>
<evidence type="ECO:0000313" key="13">
    <source>
        <dbReference type="EMBL" id="CAD7243041.1"/>
    </source>
</evidence>
<evidence type="ECO:0000256" key="9">
    <source>
        <dbReference type="ARBA" id="ARBA00022989"/>
    </source>
</evidence>
<evidence type="ECO:0000256" key="1">
    <source>
        <dbReference type="ARBA" id="ARBA00002791"/>
    </source>
</evidence>
<dbReference type="AlphaFoldDB" id="A0A7R8ZZT6"/>
<comment type="subunit">
    <text evidence="11">Component of the oligosaccharyltransferase (OST) complex.</text>
</comment>
<keyword evidence="7 11" id="KW-0732">Signal</keyword>
<dbReference type="GO" id="GO:0018279">
    <property type="term" value="P:protein N-linked glycosylation via asparagine"/>
    <property type="evidence" value="ECO:0007669"/>
    <property type="project" value="TreeGrafter"/>
</dbReference>
<comment type="subcellular location">
    <subcellularLocation>
        <location evidence="2 11">Endoplasmic reticulum membrane</location>
        <topology evidence="2 11">Single-pass type I membrane protein</topology>
    </subcellularLocation>
</comment>
<evidence type="ECO:0000256" key="7">
    <source>
        <dbReference type="ARBA" id="ARBA00022729"/>
    </source>
</evidence>
<keyword evidence="12" id="KW-0175">Coiled coil</keyword>
<feature type="transmembrane region" description="Helical" evidence="11">
    <location>
        <begin position="432"/>
        <end position="451"/>
    </location>
</feature>
<evidence type="ECO:0000256" key="5">
    <source>
        <dbReference type="ARBA" id="ARBA00017611"/>
    </source>
</evidence>
<evidence type="ECO:0000256" key="8">
    <source>
        <dbReference type="ARBA" id="ARBA00022824"/>
    </source>
</evidence>
<keyword evidence="14" id="KW-1185">Reference proteome</keyword>
<dbReference type="Pfam" id="PF04597">
    <property type="entry name" value="Ribophorin_I"/>
    <property type="match status" value="1"/>
</dbReference>
<comment type="function">
    <text evidence="1 11">Subunit of the oligosaccharyl transferase (OST) complex that catalyzes the initial transfer of a defined glycan (Glc(3)Man(9)GlcNAc(2) in eukaryotes) from the lipid carrier dolichol-pyrophosphate to an asparagine residue within an Asn-X-Ser/Thr consensus motif in nascent polypeptide chains, the first step in protein N-glycosylation. N-glycosylation occurs cotranslationally and the complex associates with the Sec61 complex at the channel-forming translocon complex that mediates protein translocation across the endoplasmic reticulum (ER). All subunits are required for a maximal enzyme activity.</text>
</comment>
<evidence type="ECO:0000256" key="10">
    <source>
        <dbReference type="ARBA" id="ARBA00023136"/>
    </source>
</evidence>
<keyword evidence="9 11" id="KW-1133">Transmembrane helix</keyword>
<dbReference type="InterPro" id="IPR007676">
    <property type="entry name" value="Ribophorin_I"/>
</dbReference>
<name>A0A7R8ZZT6_9CRUS</name>
<evidence type="ECO:0000256" key="11">
    <source>
        <dbReference type="RuleBase" id="RU361143"/>
    </source>
</evidence>
<keyword evidence="6 11" id="KW-0812">Transmembrane</keyword>
<accession>A0A7R8ZZT6</accession>
<evidence type="ECO:0000256" key="3">
    <source>
        <dbReference type="ARBA" id="ARBA00004922"/>
    </source>
</evidence>
<dbReference type="EMBL" id="LR899874">
    <property type="protein sequence ID" value="CAD7243041.1"/>
    <property type="molecule type" value="Genomic_DNA"/>
</dbReference>
<organism evidence="13">
    <name type="scientific">Darwinula stevensoni</name>
    <dbReference type="NCBI Taxonomy" id="69355"/>
    <lineage>
        <taxon>Eukaryota</taxon>
        <taxon>Metazoa</taxon>
        <taxon>Ecdysozoa</taxon>
        <taxon>Arthropoda</taxon>
        <taxon>Crustacea</taxon>
        <taxon>Oligostraca</taxon>
        <taxon>Ostracoda</taxon>
        <taxon>Podocopa</taxon>
        <taxon>Podocopida</taxon>
        <taxon>Darwinulocopina</taxon>
        <taxon>Darwinuloidea</taxon>
        <taxon>Darwinulidae</taxon>
        <taxon>Darwinula</taxon>
    </lineage>
</organism>
<reference evidence="13" key="1">
    <citation type="submission" date="2020-11" db="EMBL/GenBank/DDBJ databases">
        <authorList>
            <person name="Tran Van P."/>
        </authorList>
    </citation>
    <scope>NUCLEOTIDE SEQUENCE</scope>
</reference>
<dbReference type="Proteomes" id="UP000677054">
    <property type="component" value="Unassembled WGS sequence"/>
</dbReference>
<dbReference type="UniPathway" id="UPA00378"/>
<dbReference type="GO" id="GO:0008250">
    <property type="term" value="C:oligosaccharyltransferase complex"/>
    <property type="evidence" value="ECO:0007669"/>
    <property type="project" value="UniProtKB-UniRule"/>
</dbReference>
<keyword evidence="8 11" id="KW-0256">Endoplasmic reticulum</keyword>
<dbReference type="PANTHER" id="PTHR21049">
    <property type="entry name" value="RIBOPHORIN I"/>
    <property type="match status" value="1"/>
</dbReference>
<dbReference type="EMBL" id="CAJPEV010000357">
    <property type="protein sequence ID" value="CAG0884410.1"/>
    <property type="molecule type" value="Genomic_DNA"/>
</dbReference>
<comment type="pathway">
    <text evidence="3 11">Protein modification; protein glycosylation.</text>
</comment>
<gene>
    <name evidence="13" type="ORF">DSTB1V02_LOCUS2978</name>
</gene>
<comment type="similarity">
    <text evidence="4 11">Belongs to the OST1 family.</text>
</comment>
<evidence type="ECO:0000256" key="2">
    <source>
        <dbReference type="ARBA" id="ARBA00004115"/>
    </source>
</evidence>
<sequence length="599" mass="67940">MEGSKMMSQLVVIACCVAMVQLSLGENQYLSGVVISEVKRTIDLSSPVVKISLEFMVRNEGKNPLMKFPVSPEVEENHVAFIEAAQGDDSLIVHHPKERGSESFYILDLKKPVQPGDKVKVNVNMVLSHVLEPLPAEIKQTEKQLLQWKGNAYIYHPCQVETQTTKYILPSSQIEGYSRVKPVSSSDSTINYGPYENVPSLSKGEPVMIHYEYTQAVMTVTSMTRTIEVSHWGNIAVEEVIDILNTGARLKGPFSRPDLQKGLVRAAHLVAFKTVLPASSRHVYYRDEIGNISTSHLRELEDSVEVILRPRFPLFGGWKTHYLLGYSVPSYEYLFTSGEEFVLEMRLLDHVFDDVVVDDLKVVVILPEGSRVTEIITPYDASILPESLTFTYLDTEGRPTIAIHKSNLVENHIQNFQVHYTFPRWRLAVEPFLVVIAFYLLFLVVIIYVRLDFRITKDDVSEARMRASGYCEQIANLEEKREDVYQQIEAAIQTLKTSKDVSAFQASMKNLNNEHRIVTQNITDLIGKVKADSPDAVDRLSELQQLDKQMKELLTQQSQLAERLLAGKMNKQAYMDADAANSRKKEQVMERLRALLLTL</sequence>
<proteinExistence type="inferred from homology"/>
<feature type="coiled-coil region" evidence="12">
    <location>
        <begin position="460"/>
        <end position="494"/>
    </location>
</feature>
<feature type="signal peptide" evidence="11">
    <location>
        <begin position="1"/>
        <end position="25"/>
    </location>
</feature>
<evidence type="ECO:0000256" key="6">
    <source>
        <dbReference type="ARBA" id="ARBA00022692"/>
    </source>
</evidence>
<evidence type="ECO:0000313" key="14">
    <source>
        <dbReference type="Proteomes" id="UP000677054"/>
    </source>
</evidence>
<protein>
    <recommendedName>
        <fullName evidence="5 11">Dolichyl-diphosphooligosaccharide--protein glycosyltransferase subunit 1</fullName>
    </recommendedName>
</protein>
<evidence type="ECO:0000256" key="12">
    <source>
        <dbReference type="SAM" id="Coils"/>
    </source>
</evidence>
<feature type="chain" id="PRO_5036509486" description="Dolichyl-diphosphooligosaccharide--protein glycosyltransferase subunit 1" evidence="11">
    <location>
        <begin position="26"/>
        <end position="599"/>
    </location>
</feature>
<dbReference type="OrthoDB" id="310030at2759"/>
<evidence type="ECO:0000256" key="4">
    <source>
        <dbReference type="ARBA" id="ARBA00008905"/>
    </source>
</evidence>